<evidence type="ECO:0000313" key="2">
    <source>
        <dbReference type="Proteomes" id="UP000245207"/>
    </source>
</evidence>
<reference evidence="1 2" key="1">
    <citation type="journal article" date="2018" name="Mol. Plant">
        <title>The genome of Artemisia annua provides insight into the evolution of Asteraceae family and artemisinin biosynthesis.</title>
        <authorList>
            <person name="Shen Q."/>
            <person name="Zhang L."/>
            <person name="Liao Z."/>
            <person name="Wang S."/>
            <person name="Yan T."/>
            <person name="Shi P."/>
            <person name="Liu M."/>
            <person name="Fu X."/>
            <person name="Pan Q."/>
            <person name="Wang Y."/>
            <person name="Lv Z."/>
            <person name="Lu X."/>
            <person name="Zhang F."/>
            <person name="Jiang W."/>
            <person name="Ma Y."/>
            <person name="Chen M."/>
            <person name="Hao X."/>
            <person name="Li L."/>
            <person name="Tang Y."/>
            <person name="Lv G."/>
            <person name="Zhou Y."/>
            <person name="Sun X."/>
            <person name="Brodelius P.E."/>
            <person name="Rose J.K.C."/>
            <person name="Tang K."/>
        </authorList>
    </citation>
    <scope>NUCLEOTIDE SEQUENCE [LARGE SCALE GENOMIC DNA]</scope>
    <source>
        <strain evidence="2">cv. Huhao1</strain>
        <tissue evidence="1">Leaf</tissue>
    </source>
</reference>
<dbReference type="EMBL" id="PKPP01006032">
    <property type="protein sequence ID" value="PWA57940.1"/>
    <property type="molecule type" value="Genomic_DNA"/>
</dbReference>
<dbReference type="STRING" id="35608.A0A2U1M9K5"/>
<accession>A0A2U1M9K5</accession>
<dbReference type="Proteomes" id="UP000245207">
    <property type="component" value="Unassembled WGS sequence"/>
</dbReference>
<comment type="caution">
    <text evidence="1">The sequence shown here is derived from an EMBL/GenBank/DDBJ whole genome shotgun (WGS) entry which is preliminary data.</text>
</comment>
<organism evidence="1 2">
    <name type="scientific">Artemisia annua</name>
    <name type="common">Sweet wormwood</name>
    <dbReference type="NCBI Taxonomy" id="35608"/>
    <lineage>
        <taxon>Eukaryota</taxon>
        <taxon>Viridiplantae</taxon>
        <taxon>Streptophyta</taxon>
        <taxon>Embryophyta</taxon>
        <taxon>Tracheophyta</taxon>
        <taxon>Spermatophyta</taxon>
        <taxon>Magnoliopsida</taxon>
        <taxon>eudicotyledons</taxon>
        <taxon>Gunneridae</taxon>
        <taxon>Pentapetalae</taxon>
        <taxon>asterids</taxon>
        <taxon>campanulids</taxon>
        <taxon>Asterales</taxon>
        <taxon>Asteraceae</taxon>
        <taxon>Asteroideae</taxon>
        <taxon>Anthemideae</taxon>
        <taxon>Artemisiinae</taxon>
        <taxon>Artemisia</taxon>
    </lineage>
</organism>
<dbReference type="AlphaFoldDB" id="A0A2U1M9K5"/>
<evidence type="ECO:0000313" key="1">
    <source>
        <dbReference type="EMBL" id="PWA57940.1"/>
    </source>
</evidence>
<sequence length="115" mass="13398">MSIAIYSGIDDELLEDASFSHSRRCLRTPCHHSPFKRIKEWSNLVIRPKWKTFICQFNKQRCGHGAFRYDPASYLLNFDKGSGLLEDDDDDDQIFRMFSMRYSSILVDVKPSALT</sequence>
<dbReference type="PANTHER" id="PTHR47076">
    <property type="entry name" value="NHL DOMAIN PROTEIN"/>
    <property type="match status" value="1"/>
</dbReference>
<gene>
    <name evidence="1" type="ORF">CTI12_AA405250</name>
</gene>
<keyword evidence="2" id="KW-1185">Reference proteome</keyword>
<dbReference type="PANTHER" id="PTHR47076:SF12">
    <property type="entry name" value="NHL DOMAIN-CONTAINING PROTEIN"/>
    <property type="match status" value="1"/>
</dbReference>
<name>A0A2U1M9K5_ARTAN</name>
<dbReference type="OrthoDB" id="1723198at2759"/>
<protein>
    <submittedName>
        <fullName evidence="1">Uncharacterized protein</fullName>
    </submittedName>
</protein>
<proteinExistence type="predicted"/>